<proteinExistence type="predicted"/>
<dbReference type="AlphaFoldDB" id="K7NMU4"/>
<feature type="non-terminal residue" evidence="3">
    <location>
        <position position="102"/>
    </location>
</feature>
<feature type="non-terminal residue" evidence="3">
    <location>
        <position position="1"/>
    </location>
</feature>
<dbReference type="EMBL" id="JQ022680">
    <property type="protein sequence ID" value="AEX13470.1"/>
    <property type="molecule type" value="Genomic_DNA"/>
</dbReference>
<evidence type="ECO:0000313" key="2">
    <source>
        <dbReference type="EMBL" id="AEX13471.1"/>
    </source>
</evidence>
<name>K7NMU4_PINTA</name>
<dbReference type="EMBL" id="JQ022681">
    <property type="protein sequence ID" value="AEX13471.1"/>
    <property type="molecule type" value="Genomic_DNA"/>
</dbReference>
<accession>K7NMU4</accession>
<evidence type="ECO:0000313" key="3">
    <source>
        <dbReference type="EMBL" id="AEX13474.1"/>
    </source>
</evidence>
<sequence>NFTEVPLRLISITVEEEDGSLCSVRQAGETYAGSLSIFSVRPSVTSSALGVGTVCIRWKRDMESMKLFSQEKARDVSHFQPKVTIDSPTVTTTQVKLSSVRV</sequence>
<protein>
    <submittedName>
        <fullName evidence="3">Uncharacterized protein</fullName>
    </submittedName>
</protein>
<dbReference type="EMBL" id="JQ022684">
    <property type="protein sequence ID" value="AEX13474.1"/>
    <property type="molecule type" value="Genomic_DNA"/>
</dbReference>
<organism evidence="3">
    <name type="scientific">Pinus taeda</name>
    <name type="common">Loblolly pine</name>
    <dbReference type="NCBI Taxonomy" id="3352"/>
    <lineage>
        <taxon>Eukaryota</taxon>
        <taxon>Viridiplantae</taxon>
        <taxon>Streptophyta</taxon>
        <taxon>Embryophyta</taxon>
        <taxon>Tracheophyta</taxon>
        <taxon>Spermatophyta</taxon>
        <taxon>Pinopsida</taxon>
        <taxon>Pinidae</taxon>
        <taxon>Conifers I</taxon>
        <taxon>Pinales</taxon>
        <taxon>Pinaceae</taxon>
        <taxon>Pinus</taxon>
        <taxon>Pinus subgen. Pinus</taxon>
    </lineage>
</organism>
<reference evidence="3" key="1">
    <citation type="submission" date="2011-11" db="EMBL/GenBank/DDBJ databases">
        <title>Nucleotide Diversity and Divergence in the Loblolly Pine Gene Space.</title>
        <authorList>
            <person name="Neale D.B."/>
            <person name="Wegrzyn J.L."/>
            <person name="Lee J.M."/>
            <person name="Eckert A.J."/>
            <person name="Liechty J.D."/>
            <person name="Stevens K.A."/>
            <person name="Langley C.H."/>
        </authorList>
    </citation>
    <scope>NUCLEOTIDE SEQUENCE</scope>
    <source>
        <strain evidence="1">4190</strain>
        <strain evidence="3">4195</strain>
        <strain evidence="2">4196</strain>
        <tissue evidence="3">Megagametophyte</tissue>
    </source>
</reference>
<gene>
    <name evidence="3" type="ORF">UMN_4471_01</name>
</gene>
<evidence type="ECO:0000313" key="1">
    <source>
        <dbReference type="EMBL" id="AEX13470.1"/>
    </source>
</evidence>